<evidence type="ECO:0000313" key="5">
    <source>
        <dbReference type="EMBL" id="KAG9449237.1"/>
    </source>
</evidence>
<evidence type="ECO:0000313" key="6">
    <source>
        <dbReference type="Proteomes" id="UP000825729"/>
    </source>
</evidence>
<feature type="compositionally biased region" description="Low complexity" evidence="2">
    <location>
        <begin position="735"/>
        <end position="745"/>
    </location>
</feature>
<dbReference type="PANTHER" id="PTHR22957">
    <property type="entry name" value="TBC1 DOMAIN FAMILY MEMBER GTPASE-ACTIVATING PROTEIN"/>
    <property type="match status" value="1"/>
</dbReference>
<dbReference type="GO" id="GO:0005096">
    <property type="term" value="F:GTPase activator activity"/>
    <property type="evidence" value="ECO:0007669"/>
    <property type="project" value="UniProtKB-KW"/>
</dbReference>
<keyword evidence="3" id="KW-0812">Transmembrane</keyword>
<dbReference type="InterPro" id="IPR035969">
    <property type="entry name" value="Rab-GAP_TBC_sf"/>
</dbReference>
<keyword evidence="1" id="KW-0343">GTPase activation</keyword>
<organism evidence="5 6">
    <name type="scientific">Aristolochia fimbriata</name>
    <name type="common">White veined hardy Dutchman's pipe vine</name>
    <dbReference type="NCBI Taxonomy" id="158543"/>
    <lineage>
        <taxon>Eukaryota</taxon>
        <taxon>Viridiplantae</taxon>
        <taxon>Streptophyta</taxon>
        <taxon>Embryophyta</taxon>
        <taxon>Tracheophyta</taxon>
        <taxon>Spermatophyta</taxon>
        <taxon>Magnoliopsida</taxon>
        <taxon>Magnoliidae</taxon>
        <taxon>Piperales</taxon>
        <taxon>Aristolochiaceae</taxon>
        <taxon>Aristolochia</taxon>
    </lineage>
</organism>
<dbReference type="SUPFAM" id="SSF47923">
    <property type="entry name" value="Ypt/Rab-GAP domain of gyp1p"/>
    <property type="match status" value="2"/>
</dbReference>
<dbReference type="Pfam" id="PF00566">
    <property type="entry name" value="RabGAP-TBC"/>
    <property type="match status" value="2"/>
</dbReference>
<feature type="compositionally biased region" description="Basic and acidic residues" evidence="2">
    <location>
        <begin position="791"/>
        <end position="825"/>
    </location>
</feature>
<dbReference type="Gene3D" id="1.10.472.80">
    <property type="entry name" value="Ypt/Rab-GAP domain of gyp1p, domain 3"/>
    <property type="match status" value="1"/>
</dbReference>
<accession>A0AAV7ENB5</accession>
<dbReference type="Gene3D" id="1.10.8.270">
    <property type="entry name" value="putative rabgap domain of human tbc1 domain family member 14 like domains"/>
    <property type="match status" value="1"/>
</dbReference>
<sequence>MDWRKSKHEANKRVEKQTFQGCVLIGSGFVALALLFLSSVSCLSLVLSLNHARLDRDVEAERQAEAKTKASQQPKWPPNSLLPRRNMESGVCINEEDSSSPLRVKESLTAAAVQGLVWAVMRSKTLKHPGLFEWRQNRMCTAPAEPSFPQPLSSASEDMITQSSSTCHRFDRLRSVQWRINLGILPSSTDSSVEELRRVAADSRRRYAGLRRRLLVDPHFLKEDSKASDPIMDNPLSQNPDSMWGRFFRNAELEKMVDQDLSRLYPERESYFQTMTCQAILRRILLLWCLRHPEFGYRQGMHELLAPLLYVLHIDVQRLSEVREQYEDFFSDKFDGMSETDLHYSRASSPVWASRNDYEDDFQEGGVKPGCSLNELDTHIQTIVMLNDAYGAEGELGILLSERFMEHDAYCMFDALMNGACGVVAMADYFSPSPASGSITGLPPVIEASSALYHLLSVVDSSLHCHLVELGVEPQYFSLRWLRVLFGREFSLEDLLIIWDEIFASANNKLDVECEDALQFIVLTSPRGAFIIALAVSMLLHLRSSLLATENATTCLQRLLSFPENVNLKKLIDKAKSLQALALEANTCSSPSPGLSGAVKPTFARVYGLSSGSVSPRTPLNSLPESYWEKKWRVLHNKENLSNGSPKDQFLYGGKKGSSGKERSSLARAESAPSSIKTQKGNKISRFSVRRRLLEDLSRELGEPEPEDDKSINEISIEKGFLDSQSVHMANEENSSIFSDSTSPSTGAQDHDNDSEKSSVTSNSGMYDNEDEISNAGACSGTMSDSAESSFRGETKNNDDCDKNEHSDTRTIEDITDHIEHDPDGNKQVPNMKERKPLSGKFQWLWRFSRNNGEGTSEKGANMESQRSENSTLTVTGEVDGGCSNSGAVRDTSSNVEAQNDMCADASKLDGCNSCRGLNGVVDTSEKNVIGSLKNLGQSMLENIQVIESVFQQERGHVGSLENLSRNILSGKGQVTAMAALKELRKISNLLSEIPFCT</sequence>
<feature type="region of interest" description="Disordered" evidence="2">
    <location>
        <begin position="639"/>
        <end position="682"/>
    </location>
</feature>
<gene>
    <name evidence="5" type="ORF">H6P81_009202</name>
</gene>
<name>A0AAV7ENB5_ARIFI</name>
<dbReference type="AlphaFoldDB" id="A0AAV7ENB5"/>
<dbReference type="PANTHER" id="PTHR22957:SF337">
    <property type="entry name" value="TBC1 DOMAIN FAMILY MEMBER 5"/>
    <property type="match status" value="1"/>
</dbReference>
<dbReference type="FunFam" id="1.10.472.80:FF:000034">
    <property type="entry name" value="TBC1 domain family member 5"/>
    <property type="match status" value="1"/>
</dbReference>
<keyword evidence="6" id="KW-1185">Reference proteome</keyword>
<evidence type="ECO:0000256" key="2">
    <source>
        <dbReference type="SAM" id="MobiDB-lite"/>
    </source>
</evidence>
<dbReference type="Proteomes" id="UP000825729">
    <property type="component" value="Unassembled WGS sequence"/>
</dbReference>
<dbReference type="InterPro" id="IPR000195">
    <property type="entry name" value="Rab-GAP-TBC_dom"/>
</dbReference>
<feature type="region of interest" description="Disordered" evidence="2">
    <location>
        <begin position="734"/>
        <end position="836"/>
    </location>
</feature>
<proteinExistence type="predicted"/>
<evidence type="ECO:0000259" key="4">
    <source>
        <dbReference type="PROSITE" id="PS50086"/>
    </source>
</evidence>
<keyword evidence="3" id="KW-1133">Transmembrane helix</keyword>
<feature type="transmembrane region" description="Helical" evidence="3">
    <location>
        <begin position="21"/>
        <end position="47"/>
    </location>
</feature>
<feature type="domain" description="Rab-GAP TBC" evidence="4">
    <location>
        <begin position="168"/>
        <end position="506"/>
    </location>
</feature>
<feature type="compositionally biased region" description="Polar residues" evidence="2">
    <location>
        <begin position="672"/>
        <end position="682"/>
    </location>
</feature>
<comment type="caution">
    <text evidence="5">The sequence shown here is derived from an EMBL/GenBank/DDBJ whole genome shotgun (WGS) entry which is preliminary data.</text>
</comment>
<keyword evidence="3" id="KW-0472">Membrane</keyword>
<protein>
    <recommendedName>
        <fullName evidence="4">Rab-GAP TBC domain-containing protein</fullName>
    </recommendedName>
</protein>
<dbReference type="EMBL" id="JAINDJ010000004">
    <property type="protein sequence ID" value="KAG9449237.1"/>
    <property type="molecule type" value="Genomic_DNA"/>
</dbReference>
<dbReference type="GO" id="GO:0005737">
    <property type="term" value="C:cytoplasm"/>
    <property type="evidence" value="ECO:0007669"/>
    <property type="project" value="UniProtKB-ARBA"/>
</dbReference>
<evidence type="ECO:0000256" key="1">
    <source>
        <dbReference type="ARBA" id="ARBA00022468"/>
    </source>
</evidence>
<dbReference type="PROSITE" id="PS50086">
    <property type="entry name" value="TBC_RABGAP"/>
    <property type="match status" value="1"/>
</dbReference>
<dbReference type="FunFam" id="1.10.8.270:FF:000011">
    <property type="entry name" value="TBC1 domain family member 5"/>
    <property type="match status" value="1"/>
</dbReference>
<dbReference type="SMART" id="SM00164">
    <property type="entry name" value="TBC"/>
    <property type="match status" value="1"/>
</dbReference>
<reference evidence="5 6" key="1">
    <citation type="submission" date="2021-07" db="EMBL/GenBank/DDBJ databases">
        <title>The Aristolochia fimbriata genome: insights into angiosperm evolution, floral development and chemical biosynthesis.</title>
        <authorList>
            <person name="Jiao Y."/>
        </authorList>
    </citation>
    <scope>NUCLEOTIDE SEQUENCE [LARGE SCALE GENOMIC DNA]</scope>
    <source>
        <strain evidence="5">IBCAS-2021</strain>
        <tissue evidence="5">Leaf</tissue>
    </source>
</reference>
<evidence type="ECO:0000256" key="3">
    <source>
        <dbReference type="SAM" id="Phobius"/>
    </source>
</evidence>